<proteinExistence type="inferred from homology"/>
<dbReference type="Pfam" id="PF04146">
    <property type="entry name" value="YTH"/>
    <property type="match status" value="1"/>
</dbReference>
<dbReference type="GO" id="GO:1990247">
    <property type="term" value="F:N6-methyladenosine-containing RNA reader activity"/>
    <property type="evidence" value="ECO:0007669"/>
    <property type="project" value="UniProtKB-UniRule"/>
</dbReference>
<evidence type="ECO:0000256" key="2">
    <source>
        <dbReference type="SAM" id="MobiDB-lite"/>
    </source>
</evidence>
<feature type="compositionally biased region" description="Basic and acidic residues" evidence="2">
    <location>
        <begin position="590"/>
        <end position="601"/>
    </location>
</feature>
<feature type="region of interest" description="Disordered" evidence="2">
    <location>
        <begin position="1"/>
        <end position="47"/>
    </location>
</feature>
<dbReference type="CDD" id="cd21134">
    <property type="entry name" value="YTH"/>
    <property type="match status" value="1"/>
</dbReference>
<dbReference type="GO" id="GO:0000398">
    <property type="term" value="P:mRNA splicing, via spliceosome"/>
    <property type="evidence" value="ECO:0007669"/>
    <property type="project" value="TreeGrafter"/>
</dbReference>
<organism evidence="4 5">
    <name type="scientific">Cannabis sativa</name>
    <name type="common">Hemp</name>
    <name type="synonym">Marijuana</name>
    <dbReference type="NCBI Taxonomy" id="3483"/>
    <lineage>
        <taxon>Eukaryota</taxon>
        <taxon>Viridiplantae</taxon>
        <taxon>Streptophyta</taxon>
        <taxon>Embryophyta</taxon>
        <taxon>Tracheophyta</taxon>
        <taxon>Spermatophyta</taxon>
        <taxon>Magnoliopsida</taxon>
        <taxon>eudicotyledons</taxon>
        <taxon>Gunneridae</taxon>
        <taxon>Pentapetalae</taxon>
        <taxon>rosids</taxon>
        <taxon>fabids</taxon>
        <taxon>Rosales</taxon>
        <taxon>Cannabaceae</taxon>
        <taxon>Cannabis</taxon>
    </lineage>
</organism>
<feature type="compositionally biased region" description="Polar residues" evidence="2">
    <location>
        <begin position="345"/>
        <end position="361"/>
    </location>
</feature>
<gene>
    <name evidence="4" type="ORF">G4B88_014425</name>
</gene>
<dbReference type="Proteomes" id="UP000583929">
    <property type="component" value="Unassembled WGS sequence"/>
</dbReference>
<feature type="region of interest" description="Disordered" evidence="2">
    <location>
        <begin position="571"/>
        <end position="629"/>
    </location>
</feature>
<dbReference type="PANTHER" id="PTHR12357:SF3">
    <property type="entry name" value="YTH DOMAIN-CONTAINING PROTEIN 1"/>
    <property type="match status" value="1"/>
</dbReference>
<keyword evidence="5" id="KW-1185">Reference proteome</keyword>
<dbReference type="EMBL" id="JAATIQ010000002">
    <property type="protein sequence ID" value="KAF4403969.1"/>
    <property type="molecule type" value="Genomic_DNA"/>
</dbReference>
<reference evidence="4 5" key="1">
    <citation type="journal article" date="2020" name="bioRxiv">
        <title>Sequence and annotation of 42 cannabis genomes reveals extensive copy number variation in cannabinoid synthesis and pathogen resistance genes.</title>
        <authorList>
            <person name="Mckernan K.J."/>
            <person name="Helbert Y."/>
            <person name="Kane L.T."/>
            <person name="Ebling H."/>
            <person name="Zhang L."/>
            <person name="Liu B."/>
            <person name="Eaton Z."/>
            <person name="Mclaughlin S."/>
            <person name="Kingan S."/>
            <person name="Baybayan P."/>
            <person name="Concepcion G."/>
            <person name="Jordan M."/>
            <person name="Riva A."/>
            <person name="Barbazuk W."/>
            <person name="Harkins T."/>
        </authorList>
    </citation>
    <scope>NUCLEOTIDE SEQUENCE [LARGE SCALE GENOMIC DNA]</scope>
    <source>
        <strain evidence="5">cv. Jamaican Lion 4</strain>
        <tissue evidence="4">Leaf</tissue>
    </source>
</reference>
<accession>A0A7J6IAD8</accession>
<evidence type="ECO:0000259" key="3">
    <source>
        <dbReference type="PROSITE" id="PS50882"/>
    </source>
</evidence>
<dbReference type="InterPro" id="IPR007275">
    <property type="entry name" value="YTH_domain"/>
</dbReference>
<sequence length="629" mass="71072">MSSDTGKENASVVDSSVTEWKQDMGNSDDPGNENGDHSREKDLGDAHNCIDHSTVNKRSKLCDTRYFIIKSLNHQNIQLSIEKGIWATQVMNEPILEEAFHNSGRVILIFSVNMSGFFQGYAQMMSSVGWRRDNVWSQGNGKCNPWGRSFKVKWLQLNDLPFQKTLHLKNPLNDYKPVKISRDCQELSTEIGEALCELLDVKSSVDGLPIRNDFASKRPCIEPPSSYGEEDYNVPLMHSSWSQSPMLYSSLLYQHQNEAIKYQLAHCGTTGTNFPENVAVNSAASKVTRMKHSGNNKYLPNVQVDRDVSSRFDMWALTAESPIASGLTEDDFLEMSYEEYLEAHSGSSKQASGPSRVTLDSSRSKKQDEEDFALYEASEFGKREILEKRIMDCHHRNRSVTKDDVITKLKDDGDFDKLRLNIIRKLKDHVELREKMSSIVRQSPALNRLGAEIMKPRQLSDAIYQDVGDELMNQISEGLWGIIRSNDVVKSEIKETVQSVYNRLTNPEVKVEVESSTSQILPVQKKDNDKDLILVPSSKAMLSENESHEPPGFSVSHKHLKRKIKDLKPSLRHEKRQVADQQGGPVILQEKLERGHVDHGESPTLSVGKEYQKPDCCTDEDPDVPPGFG</sequence>
<comment type="similarity">
    <text evidence="1">Belongs to the YTHDF family.</text>
</comment>
<evidence type="ECO:0000313" key="5">
    <source>
        <dbReference type="Proteomes" id="UP000583929"/>
    </source>
</evidence>
<dbReference type="InterPro" id="IPR045168">
    <property type="entry name" value="YTH_prot"/>
</dbReference>
<dbReference type="GO" id="GO:0048024">
    <property type="term" value="P:regulation of mRNA splicing, via spliceosome"/>
    <property type="evidence" value="ECO:0007669"/>
    <property type="project" value="TreeGrafter"/>
</dbReference>
<dbReference type="AlphaFoldDB" id="A0A7J6IAD8"/>
<protein>
    <recommendedName>
        <fullName evidence="1">YTH domain-containing family protein</fullName>
    </recommendedName>
</protein>
<keyword evidence="1" id="KW-0694">RNA-binding</keyword>
<dbReference type="GO" id="GO:0005654">
    <property type="term" value="C:nucleoplasm"/>
    <property type="evidence" value="ECO:0007669"/>
    <property type="project" value="TreeGrafter"/>
</dbReference>
<evidence type="ECO:0000313" key="4">
    <source>
        <dbReference type="EMBL" id="KAF4403969.1"/>
    </source>
</evidence>
<comment type="caution">
    <text evidence="4">The sequence shown here is derived from an EMBL/GenBank/DDBJ whole genome shotgun (WGS) entry which is preliminary data.</text>
</comment>
<name>A0A7J6IAD8_CANSA</name>
<feature type="domain" description="YTH" evidence="3">
    <location>
        <begin position="64"/>
        <end position="199"/>
    </location>
</feature>
<feature type="compositionally biased region" description="Basic and acidic residues" evidence="2">
    <location>
        <begin position="34"/>
        <end position="47"/>
    </location>
</feature>
<feature type="region of interest" description="Disordered" evidence="2">
    <location>
        <begin position="344"/>
        <end position="364"/>
    </location>
</feature>
<dbReference type="GO" id="GO:0003729">
    <property type="term" value="F:mRNA binding"/>
    <property type="evidence" value="ECO:0007669"/>
    <property type="project" value="UniProtKB-UniRule"/>
</dbReference>
<dbReference type="PROSITE" id="PS50882">
    <property type="entry name" value="YTH"/>
    <property type="match status" value="1"/>
</dbReference>
<evidence type="ECO:0000256" key="1">
    <source>
        <dbReference type="RuleBase" id="RU369095"/>
    </source>
</evidence>
<dbReference type="Gene3D" id="3.10.590.10">
    <property type="entry name" value="ph1033 like domains"/>
    <property type="match status" value="1"/>
</dbReference>
<dbReference type="PANTHER" id="PTHR12357">
    <property type="entry name" value="YTH YT521-B HOMOLOGY DOMAIN-CONTAINING"/>
    <property type="match status" value="1"/>
</dbReference>
<comment type="function">
    <text evidence="1">Specifically recognizes and binds N6-methyladenosine (m6A)-containing RNAs, and regulates mRNA stability. M6A is a modification present at internal sites of mRNAs and some non-coding RNAs and plays a role in mRNA stability and processing.</text>
</comment>